<name>G0PKY6_CAEBE</name>
<protein>
    <submittedName>
        <fullName evidence="1">Uncharacterized protein</fullName>
    </submittedName>
</protein>
<dbReference type="InParanoid" id="G0PKY6"/>
<reference evidence="2" key="1">
    <citation type="submission" date="2011-07" db="EMBL/GenBank/DDBJ databases">
        <authorList>
            <consortium name="Caenorhabditis brenneri Sequencing and Analysis Consortium"/>
            <person name="Wilson R.K."/>
        </authorList>
    </citation>
    <scope>NUCLEOTIDE SEQUENCE [LARGE SCALE GENOMIC DNA]</scope>
    <source>
        <strain evidence="2">PB2801</strain>
    </source>
</reference>
<dbReference type="AlphaFoldDB" id="G0PKY6"/>
<keyword evidence="2" id="KW-1185">Reference proteome</keyword>
<gene>
    <name evidence="1" type="ORF">CAEBREN_29966</name>
</gene>
<dbReference type="Proteomes" id="UP000008068">
    <property type="component" value="Unassembled WGS sequence"/>
</dbReference>
<feature type="non-terminal residue" evidence="1">
    <location>
        <position position="72"/>
    </location>
</feature>
<sequence length="72" mass="8665">MNPQQMSQYQQMQQMQQMQQYQQSQHYQQSQQYRMQMQQHQFDVSTNAIPTSILVSIISKVNFLPATRTRIP</sequence>
<proteinExistence type="predicted"/>
<dbReference type="HOGENOM" id="CLU_2729460_0_0_1"/>
<evidence type="ECO:0000313" key="1">
    <source>
        <dbReference type="EMBL" id="EGT33233.1"/>
    </source>
</evidence>
<organism evidence="2">
    <name type="scientific">Caenorhabditis brenneri</name>
    <name type="common">Nematode worm</name>
    <dbReference type="NCBI Taxonomy" id="135651"/>
    <lineage>
        <taxon>Eukaryota</taxon>
        <taxon>Metazoa</taxon>
        <taxon>Ecdysozoa</taxon>
        <taxon>Nematoda</taxon>
        <taxon>Chromadorea</taxon>
        <taxon>Rhabditida</taxon>
        <taxon>Rhabditina</taxon>
        <taxon>Rhabditomorpha</taxon>
        <taxon>Rhabditoidea</taxon>
        <taxon>Rhabditidae</taxon>
        <taxon>Peloderinae</taxon>
        <taxon>Caenorhabditis</taxon>
    </lineage>
</organism>
<evidence type="ECO:0000313" key="2">
    <source>
        <dbReference type="Proteomes" id="UP000008068"/>
    </source>
</evidence>
<accession>G0PKY6</accession>
<dbReference type="EMBL" id="GL380957">
    <property type="protein sequence ID" value="EGT33233.1"/>
    <property type="molecule type" value="Genomic_DNA"/>
</dbReference>